<evidence type="ECO:0000259" key="1">
    <source>
        <dbReference type="Pfam" id="PF22743"/>
    </source>
</evidence>
<organism evidence="2 3">
    <name type="scientific">Sediminivirga luteola</name>
    <dbReference type="NCBI Taxonomy" id="1774748"/>
    <lineage>
        <taxon>Bacteria</taxon>
        <taxon>Bacillati</taxon>
        <taxon>Actinomycetota</taxon>
        <taxon>Actinomycetes</taxon>
        <taxon>Micrococcales</taxon>
        <taxon>Brevibacteriaceae</taxon>
        <taxon>Sediminivirga</taxon>
    </lineage>
</organism>
<proteinExistence type="predicted"/>
<dbReference type="Pfam" id="PF22743">
    <property type="entry name" value="PspAA"/>
    <property type="match status" value="1"/>
</dbReference>
<feature type="domain" description="PspA-associated" evidence="1">
    <location>
        <begin position="1"/>
        <end position="92"/>
    </location>
</feature>
<dbReference type="Proteomes" id="UP000616114">
    <property type="component" value="Unassembled WGS sequence"/>
</dbReference>
<sequence length="93" mass="10182">MIVRILGEGQFNIADIEQEALQRFDDDIETAVASGDEERVHSSLVALRDFIVTHGEPVADDYLGPSDVVVPFPDADISDIQGLLNEEGLIPDF</sequence>
<dbReference type="AlphaFoldDB" id="A0A8J2XIH4"/>
<reference evidence="2" key="2">
    <citation type="submission" date="2020-09" db="EMBL/GenBank/DDBJ databases">
        <authorList>
            <person name="Sun Q."/>
            <person name="Zhou Y."/>
        </authorList>
    </citation>
    <scope>NUCLEOTIDE SEQUENCE</scope>
    <source>
        <strain evidence="2">CGMCC 1.12785</strain>
    </source>
</reference>
<gene>
    <name evidence="2" type="ORF">GCM10011333_02830</name>
</gene>
<comment type="caution">
    <text evidence="2">The sequence shown here is derived from an EMBL/GenBank/DDBJ whole genome shotgun (WGS) entry which is preliminary data.</text>
</comment>
<accession>A0A8J2XIH4</accession>
<dbReference type="InterPro" id="IPR054437">
    <property type="entry name" value="PspA-assoc_dom"/>
</dbReference>
<protein>
    <recommendedName>
        <fullName evidence="1">PspA-associated domain-containing protein</fullName>
    </recommendedName>
</protein>
<dbReference type="RefSeq" id="WP_188549124.1">
    <property type="nucleotide sequence ID" value="NZ_BMFY01000001.1"/>
</dbReference>
<evidence type="ECO:0000313" key="2">
    <source>
        <dbReference type="EMBL" id="GGA03524.1"/>
    </source>
</evidence>
<name>A0A8J2XIH4_9MICO</name>
<reference evidence="2" key="1">
    <citation type="journal article" date="2014" name="Int. J. Syst. Evol. Microbiol.">
        <title>Complete genome sequence of Corynebacterium casei LMG S-19264T (=DSM 44701T), isolated from a smear-ripened cheese.</title>
        <authorList>
            <consortium name="US DOE Joint Genome Institute (JGI-PGF)"/>
            <person name="Walter F."/>
            <person name="Albersmeier A."/>
            <person name="Kalinowski J."/>
            <person name="Ruckert C."/>
        </authorList>
    </citation>
    <scope>NUCLEOTIDE SEQUENCE</scope>
    <source>
        <strain evidence="2">CGMCC 1.12785</strain>
    </source>
</reference>
<evidence type="ECO:0000313" key="3">
    <source>
        <dbReference type="Proteomes" id="UP000616114"/>
    </source>
</evidence>
<dbReference type="EMBL" id="BMFY01000001">
    <property type="protein sequence ID" value="GGA03524.1"/>
    <property type="molecule type" value="Genomic_DNA"/>
</dbReference>
<keyword evidence="3" id="KW-1185">Reference proteome</keyword>